<comment type="caution">
    <text evidence="1">The sequence shown here is derived from an EMBL/GenBank/DDBJ whole genome shotgun (WGS) entry which is preliminary data.</text>
</comment>
<dbReference type="EMBL" id="QFRJ01000020">
    <property type="protein sequence ID" value="PWH81288.1"/>
    <property type="molecule type" value="Genomic_DNA"/>
</dbReference>
<protein>
    <submittedName>
        <fullName evidence="1">Uncharacterized protein</fullName>
    </submittedName>
</protein>
<name>A0A2U2X0H6_9FLAO</name>
<evidence type="ECO:0000313" key="2">
    <source>
        <dbReference type="Proteomes" id="UP000245370"/>
    </source>
</evidence>
<keyword evidence="2" id="KW-1185">Reference proteome</keyword>
<gene>
    <name evidence="1" type="ORF">DIT68_15660</name>
</gene>
<reference evidence="1 2" key="1">
    <citation type="submission" date="2018-05" db="EMBL/GenBank/DDBJ databases">
        <title>Brumimicrobium oceani sp. nov., isolated from coastal sediment.</title>
        <authorList>
            <person name="Kou Y."/>
        </authorList>
    </citation>
    <scope>NUCLEOTIDE SEQUENCE [LARGE SCALE GENOMIC DNA]</scope>
    <source>
        <strain evidence="1 2">C305</strain>
    </source>
</reference>
<accession>A0A2U2X0H6</accession>
<reference evidence="1 2" key="2">
    <citation type="submission" date="2018-05" db="EMBL/GenBank/DDBJ databases">
        <authorList>
            <person name="Lanie J.A."/>
            <person name="Ng W.-L."/>
            <person name="Kazmierczak K.M."/>
            <person name="Andrzejewski T.M."/>
            <person name="Davidsen T.M."/>
            <person name="Wayne K.J."/>
            <person name="Tettelin H."/>
            <person name="Glass J.I."/>
            <person name="Rusch D."/>
            <person name="Podicherti R."/>
            <person name="Tsui H.-C.T."/>
            <person name="Winkler M.E."/>
        </authorList>
    </citation>
    <scope>NUCLEOTIDE SEQUENCE [LARGE SCALE GENOMIC DNA]</scope>
    <source>
        <strain evidence="1 2">C305</strain>
    </source>
</reference>
<dbReference type="AlphaFoldDB" id="A0A2U2X0H6"/>
<sequence>MGLVRIVRKSKLENRYHRNMGTICVQVTRIQKVFMGIPFETVYKYGQTYTGEVKDCEECVISKVELSY</sequence>
<dbReference type="Proteomes" id="UP000245370">
    <property type="component" value="Unassembled WGS sequence"/>
</dbReference>
<organism evidence="1 2">
    <name type="scientific">Brumimicrobium oceani</name>
    <dbReference type="NCBI Taxonomy" id="2100725"/>
    <lineage>
        <taxon>Bacteria</taxon>
        <taxon>Pseudomonadati</taxon>
        <taxon>Bacteroidota</taxon>
        <taxon>Flavobacteriia</taxon>
        <taxon>Flavobacteriales</taxon>
        <taxon>Crocinitomicaceae</taxon>
        <taxon>Brumimicrobium</taxon>
    </lineage>
</organism>
<proteinExistence type="predicted"/>
<evidence type="ECO:0000313" key="1">
    <source>
        <dbReference type="EMBL" id="PWH81288.1"/>
    </source>
</evidence>